<keyword evidence="1" id="KW-0479">Metal-binding</keyword>
<dbReference type="PROSITE" id="PS50157">
    <property type="entry name" value="ZINC_FINGER_C2H2_2"/>
    <property type="match status" value="2"/>
</dbReference>
<dbReference type="Proteomes" id="UP001151699">
    <property type="component" value="Chromosome C"/>
</dbReference>
<feature type="domain" description="C2H2-type" evidence="2">
    <location>
        <begin position="5"/>
        <end position="29"/>
    </location>
</feature>
<dbReference type="InterPro" id="IPR036236">
    <property type="entry name" value="Znf_C2H2_sf"/>
</dbReference>
<protein>
    <submittedName>
        <fullName evidence="3">Zinc finger protein</fullName>
    </submittedName>
</protein>
<organism evidence="3 4">
    <name type="scientific">Pseudolycoriella hygida</name>
    <dbReference type="NCBI Taxonomy" id="35572"/>
    <lineage>
        <taxon>Eukaryota</taxon>
        <taxon>Metazoa</taxon>
        <taxon>Ecdysozoa</taxon>
        <taxon>Arthropoda</taxon>
        <taxon>Hexapoda</taxon>
        <taxon>Insecta</taxon>
        <taxon>Pterygota</taxon>
        <taxon>Neoptera</taxon>
        <taxon>Endopterygota</taxon>
        <taxon>Diptera</taxon>
        <taxon>Nematocera</taxon>
        <taxon>Sciaroidea</taxon>
        <taxon>Sciaridae</taxon>
        <taxon>Pseudolycoriella</taxon>
    </lineage>
</organism>
<evidence type="ECO:0000313" key="3">
    <source>
        <dbReference type="EMBL" id="KAJ6635253.1"/>
    </source>
</evidence>
<proteinExistence type="predicted"/>
<dbReference type="GO" id="GO:0008270">
    <property type="term" value="F:zinc ion binding"/>
    <property type="evidence" value="ECO:0007669"/>
    <property type="project" value="UniProtKB-KW"/>
</dbReference>
<feature type="domain" description="C2H2-type" evidence="2">
    <location>
        <begin position="33"/>
        <end position="60"/>
    </location>
</feature>
<dbReference type="Pfam" id="PF13894">
    <property type="entry name" value="zf-C2H2_4"/>
    <property type="match status" value="1"/>
</dbReference>
<name>A0A9Q0MNL5_9DIPT</name>
<comment type="caution">
    <text evidence="3">The sequence shown here is derived from an EMBL/GenBank/DDBJ whole genome shotgun (WGS) entry which is preliminary data.</text>
</comment>
<dbReference type="AlphaFoldDB" id="A0A9Q0MNL5"/>
<evidence type="ECO:0000256" key="1">
    <source>
        <dbReference type="PROSITE-ProRule" id="PRU00042"/>
    </source>
</evidence>
<gene>
    <name evidence="3" type="primary">ZNF362_1</name>
    <name evidence="3" type="ORF">Bhyg_13838</name>
</gene>
<dbReference type="OrthoDB" id="654211at2759"/>
<dbReference type="PROSITE" id="PS00028">
    <property type="entry name" value="ZINC_FINGER_C2H2_1"/>
    <property type="match status" value="2"/>
</dbReference>
<evidence type="ECO:0000259" key="2">
    <source>
        <dbReference type="PROSITE" id="PS50157"/>
    </source>
</evidence>
<dbReference type="EMBL" id="WJQU01000004">
    <property type="protein sequence ID" value="KAJ6635253.1"/>
    <property type="molecule type" value="Genomic_DNA"/>
</dbReference>
<dbReference type="Gene3D" id="3.30.160.60">
    <property type="entry name" value="Classic Zinc Finger"/>
    <property type="match status" value="1"/>
</dbReference>
<evidence type="ECO:0000313" key="4">
    <source>
        <dbReference type="Proteomes" id="UP001151699"/>
    </source>
</evidence>
<dbReference type="InterPro" id="IPR013087">
    <property type="entry name" value="Znf_C2H2_type"/>
</dbReference>
<dbReference type="Pfam" id="PF00096">
    <property type="entry name" value="zf-C2H2"/>
    <property type="match status" value="1"/>
</dbReference>
<dbReference type="SUPFAM" id="SSF57667">
    <property type="entry name" value="beta-beta-alpha zinc fingers"/>
    <property type="match status" value="1"/>
</dbReference>
<keyword evidence="4" id="KW-1185">Reference proteome</keyword>
<reference evidence="3" key="1">
    <citation type="submission" date="2022-07" db="EMBL/GenBank/DDBJ databases">
        <authorList>
            <person name="Trinca V."/>
            <person name="Uliana J.V.C."/>
            <person name="Torres T.T."/>
            <person name="Ward R.J."/>
            <person name="Monesi N."/>
        </authorList>
    </citation>
    <scope>NUCLEOTIDE SEQUENCE</scope>
    <source>
        <strain evidence="3">HSMRA1968</strain>
        <tissue evidence="3">Whole embryos</tissue>
    </source>
</reference>
<keyword evidence="1" id="KW-0863">Zinc-finger</keyword>
<accession>A0A9Q0MNL5</accession>
<keyword evidence="1" id="KW-0862">Zinc</keyword>
<sequence>MNKNIRCGVCQKSFTTISQIQSHQQKLNHDKVYICTHCSKQFTNTNDFKVHLQQHASKKKNDLTAME</sequence>
<dbReference type="SMART" id="SM00355">
    <property type="entry name" value="ZnF_C2H2"/>
    <property type="match status" value="2"/>
</dbReference>